<accession>A0ABZ0D0A3</accession>
<name>A0ABZ0D0A3_9BURK</name>
<dbReference type="Gene3D" id="3.40.50.360">
    <property type="match status" value="1"/>
</dbReference>
<proteinExistence type="predicted"/>
<dbReference type="InterPro" id="IPR029039">
    <property type="entry name" value="Flavoprotein-like_sf"/>
</dbReference>
<reference evidence="1 2" key="1">
    <citation type="submission" date="2023-10" db="EMBL/GenBank/DDBJ databases">
        <title>Bacteria for the degradation of biodegradable plastic PBAT(Polybutylene adipate terephthalate).</title>
        <authorList>
            <person name="Weon H.-Y."/>
            <person name="Yeon J."/>
        </authorList>
    </citation>
    <scope>NUCLEOTIDE SEQUENCE [LARGE SCALE GENOMIC DNA]</scope>
    <source>
        <strain evidence="1 2">SBD 7-3</strain>
    </source>
</reference>
<evidence type="ECO:0000313" key="1">
    <source>
        <dbReference type="EMBL" id="WOB10638.1"/>
    </source>
</evidence>
<dbReference type="EMBL" id="CP136336">
    <property type="protein sequence ID" value="WOB10638.1"/>
    <property type="molecule type" value="Genomic_DNA"/>
</dbReference>
<evidence type="ECO:0000313" key="2">
    <source>
        <dbReference type="Proteomes" id="UP001303946"/>
    </source>
</evidence>
<dbReference type="RefSeq" id="WP_316703538.1">
    <property type="nucleotide sequence ID" value="NZ_CP136336.1"/>
</dbReference>
<organism evidence="1 2">
    <name type="scientific">Piscinibacter gummiphilus</name>
    <dbReference type="NCBI Taxonomy" id="946333"/>
    <lineage>
        <taxon>Bacteria</taxon>
        <taxon>Pseudomonadati</taxon>
        <taxon>Pseudomonadota</taxon>
        <taxon>Betaproteobacteria</taxon>
        <taxon>Burkholderiales</taxon>
        <taxon>Sphaerotilaceae</taxon>
        <taxon>Piscinibacter</taxon>
    </lineage>
</organism>
<protein>
    <submittedName>
        <fullName evidence="1">Flavodoxin</fullName>
    </submittedName>
</protein>
<sequence>MRKVLVVTYSNTGTSLQVAKRLCALQGWTLGEIEETRSRRGVLGTWRCVLDSLLRRHPTIDYFGPLPARFGMVVLVAPIWMYRLAGPMRSFVARYKAQLQNFAVISLMGSRGAPNAVAEIGEITGHSPVLSTAFTAREVEDGSYSLRLRAFAQAIAETTQQPDDTRQAEWSPRAA</sequence>
<keyword evidence="2" id="KW-1185">Reference proteome</keyword>
<gene>
    <name evidence="1" type="ORF">RXV79_11395</name>
</gene>
<dbReference type="Proteomes" id="UP001303946">
    <property type="component" value="Chromosome"/>
</dbReference>
<dbReference type="SUPFAM" id="SSF52218">
    <property type="entry name" value="Flavoproteins"/>
    <property type="match status" value="1"/>
</dbReference>